<sequence>MVFIMLDNKSSLKRCLNARETREAVSCGVSEQQLESTAPINRWWGVGLDTHTYITYIALHTRRIKCKLSEINLLVQKVDCGGAGRRAPAPAPAPLRARP</sequence>
<evidence type="ECO:0000313" key="1">
    <source>
        <dbReference type="EMBL" id="JAT84456.1"/>
    </source>
</evidence>
<dbReference type="EMBL" id="GDQN01001038">
    <property type="protein sequence ID" value="JAT90016.1"/>
    <property type="molecule type" value="Transcribed_RNA"/>
</dbReference>
<organism evidence="1">
    <name type="scientific">Pectinophora gossypiella</name>
    <name type="common">Cotton pink bollworm</name>
    <name type="synonym">Depressaria gossypiella</name>
    <dbReference type="NCBI Taxonomy" id="13191"/>
    <lineage>
        <taxon>Eukaryota</taxon>
        <taxon>Metazoa</taxon>
        <taxon>Ecdysozoa</taxon>
        <taxon>Arthropoda</taxon>
        <taxon>Hexapoda</taxon>
        <taxon>Insecta</taxon>
        <taxon>Pterygota</taxon>
        <taxon>Neoptera</taxon>
        <taxon>Endopterygota</taxon>
        <taxon>Lepidoptera</taxon>
        <taxon>Glossata</taxon>
        <taxon>Ditrysia</taxon>
        <taxon>Gelechioidea</taxon>
        <taxon>Gelechiidae</taxon>
        <taxon>Apatetrinae</taxon>
        <taxon>Pectinophora</taxon>
    </lineage>
</organism>
<protein>
    <submittedName>
        <fullName evidence="1">Uncharacterized protein</fullName>
    </submittedName>
</protein>
<proteinExistence type="predicted"/>
<gene>
    <name evidence="2" type="ORF">g.14393</name>
    <name evidence="1" type="ORF">g.14394</name>
</gene>
<name>A0A1E1WBV6_PECGO</name>
<dbReference type="EMBL" id="GDQN01006598">
    <property type="protein sequence ID" value="JAT84456.1"/>
    <property type="molecule type" value="Transcribed_RNA"/>
</dbReference>
<reference evidence="1" key="1">
    <citation type="submission" date="2015-09" db="EMBL/GenBank/DDBJ databases">
        <title>De novo assembly of Pectinophora gossypiella (Pink Bollworm) gut transcriptome.</title>
        <authorList>
            <person name="Tassone E.E."/>
        </authorList>
    </citation>
    <scope>NUCLEOTIDE SEQUENCE</scope>
</reference>
<accession>A0A1E1WBV6</accession>
<evidence type="ECO:0000313" key="2">
    <source>
        <dbReference type="EMBL" id="JAT90016.1"/>
    </source>
</evidence>
<dbReference type="AlphaFoldDB" id="A0A1E1WBV6"/>